<feature type="transmembrane region" description="Helical" evidence="8">
    <location>
        <begin position="495"/>
        <end position="515"/>
    </location>
</feature>
<gene>
    <name evidence="9" type="ORF">QOZ99_003448</name>
</gene>
<evidence type="ECO:0000256" key="6">
    <source>
        <dbReference type="ARBA" id="ARBA00023136"/>
    </source>
</evidence>
<reference evidence="9 10" key="1">
    <citation type="submission" date="2023-07" db="EMBL/GenBank/DDBJ databases">
        <title>Genomic Encyclopedia of Type Strains, Phase IV (KMG-IV): sequencing the most valuable type-strain genomes for metagenomic binning, comparative biology and taxonomic classification.</title>
        <authorList>
            <person name="Goeker M."/>
        </authorList>
    </citation>
    <scope>NUCLEOTIDE SEQUENCE [LARGE SCALE GENOMIC DNA]</scope>
    <source>
        <strain evidence="9 10">DSM 15561</strain>
    </source>
</reference>
<evidence type="ECO:0000313" key="10">
    <source>
        <dbReference type="Proteomes" id="UP001235094"/>
    </source>
</evidence>
<sequence>MTLPPWRDWLFTGKAFLASMLALYIALAFDLPRPYWAMAAVYVVANPLAGATSSKGLYRALGTLIGAGAAVFFVPLFVNAPELLCLVVALWTGCLLYVSMLDRTPRSYVFMLAGYSLPLIALPVVGSPEQIFDVALARSEEIIIGITCATLVGAVVFPTSVGTALSARLRGVLGDAAAWAGEILRGEGALPATPLRRQKLAADIAGLDLIISQLSYDAATRDVVPQARELRGRLLMLLPLLSSLADRLHALKAQGGRLPPDIGTLLNRAADLLAVPTTAEPAQVDALIAAIGALRPQEPADWNDLMRTSALDRLGEILALWSDTLCLHAAIESGRHAGPWRPRFRHRKVVGPARHYDVGLMLFSAGSCVLATLAVCAFWIASGWANGAGAVMMTAVACSFFAAMDRPAPFIRSMAIWSGVSILVAGVYLFAILPLVHDFEMLVLVFAPPFLLLGLMIPRPQLTMLAMLMAVNTASFVAMQNRYSVDFGSFANEGLAAMAGLTFAFVWTLATRPFGAEIAARRLVRAGWADLAQTAAGRQRGDPERLAGRLLDRLGQLIPRLAVIDDRELASVDGFADVRVGFNIVELQKTRRAMAAPHLSARHLTAPHLTAPHRAAIDAVLAGVAALYRRRAASRRMVPAPPELCDALDHALRLAAAREGGEARRTLDALVGLRRVFFPDRPGPAGDFRPAPRGEPMLMAAE</sequence>
<evidence type="ECO:0000256" key="4">
    <source>
        <dbReference type="ARBA" id="ARBA00022692"/>
    </source>
</evidence>
<feature type="transmembrane region" description="Helical" evidence="8">
    <location>
        <begin position="83"/>
        <end position="101"/>
    </location>
</feature>
<dbReference type="PANTHER" id="PTHR30509">
    <property type="entry name" value="P-HYDROXYBENZOIC ACID EFFLUX PUMP SUBUNIT-RELATED"/>
    <property type="match status" value="1"/>
</dbReference>
<keyword evidence="3" id="KW-1003">Cell membrane</keyword>
<dbReference type="Pfam" id="PF04632">
    <property type="entry name" value="FUSC"/>
    <property type="match status" value="1"/>
</dbReference>
<feature type="transmembrane region" description="Helical" evidence="8">
    <location>
        <begin position="358"/>
        <end position="381"/>
    </location>
</feature>
<feature type="transmembrane region" description="Helical" evidence="8">
    <location>
        <begin position="415"/>
        <end position="433"/>
    </location>
</feature>
<feature type="transmembrane region" description="Helical" evidence="8">
    <location>
        <begin position="464"/>
        <end position="483"/>
    </location>
</feature>
<feature type="transmembrane region" description="Helical" evidence="8">
    <location>
        <begin position="9"/>
        <end position="29"/>
    </location>
</feature>
<evidence type="ECO:0000256" key="7">
    <source>
        <dbReference type="SAM" id="MobiDB-lite"/>
    </source>
</evidence>
<dbReference type="PANTHER" id="PTHR30509:SF9">
    <property type="entry name" value="MULTIDRUG RESISTANCE PROTEIN MDTO"/>
    <property type="match status" value="1"/>
</dbReference>
<comment type="subcellular location">
    <subcellularLocation>
        <location evidence="1">Cell membrane</location>
        <topology evidence="1">Multi-pass membrane protein</topology>
    </subcellularLocation>
</comment>
<feature type="transmembrane region" description="Helical" evidence="8">
    <location>
        <begin position="387"/>
        <end position="403"/>
    </location>
</feature>
<accession>A0ABU0LV35</accession>
<name>A0ABU0LV35_9HYPH</name>
<keyword evidence="4 8" id="KW-0812">Transmembrane</keyword>
<keyword evidence="6 8" id="KW-0472">Membrane</keyword>
<protein>
    <submittedName>
        <fullName evidence="9">Membrane protein YccC</fullName>
    </submittedName>
</protein>
<evidence type="ECO:0000256" key="5">
    <source>
        <dbReference type="ARBA" id="ARBA00022989"/>
    </source>
</evidence>
<evidence type="ECO:0000256" key="2">
    <source>
        <dbReference type="ARBA" id="ARBA00022448"/>
    </source>
</evidence>
<evidence type="ECO:0000256" key="1">
    <source>
        <dbReference type="ARBA" id="ARBA00004651"/>
    </source>
</evidence>
<proteinExistence type="predicted"/>
<evidence type="ECO:0000313" key="9">
    <source>
        <dbReference type="EMBL" id="MDQ0512538.1"/>
    </source>
</evidence>
<feature type="transmembrane region" description="Helical" evidence="8">
    <location>
        <begin position="142"/>
        <end position="165"/>
    </location>
</feature>
<dbReference type="Proteomes" id="UP001235094">
    <property type="component" value="Unassembled WGS sequence"/>
</dbReference>
<keyword evidence="2" id="KW-0813">Transport</keyword>
<keyword evidence="5 8" id="KW-1133">Transmembrane helix</keyword>
<organism evidence="9 10">
    <name type="scientific">Ancylobacter amanitiformis</name>
    <dbReference type="NCBI Taxonomy" id="217069"/>
    <lineage>
        <taxon>Bacteria</taxon>
        <taxon>Pseudomonadati</taxon>
        <taxon>Pseudomonadota</taxon>
        <taxon>Alphaproteobacteria</taxon>
        <taxon>Hyphomicrobiales</taxon>
        <taxon>Xanthobacteraceae</taxon>
        <taxon>Ancylobacter</taxon>
    </lineage>
</organism>
<keyword evidence="10" id="KW-1185">Reference proteome</keyword>
<evidence type="ECO:0000256" key="3">
    <source>
        <dbReference type="ARBA" id="ARBA00022475"/>
    </source>
</evidence>
<evidence type="ECO:0000256" key="8">
    <source>
        <dbReference type="SAM" id="Phobius"/>
    </source>
</evidence>
<comment type="caution">
    <text evidence="9">The sequence shown here is derived from an EMBL/GenBank/DDBJ whole genome shotgun (WGS) entry which is preliminary data.</text>
</comment>
<dbReference type="InterPro" id="IPR006726">
    <property type="entry name" value="PHBA_efflux_AaeB/fusaric-R"/>
</dbReference>
<feature type="transmembrane region" description="Helical" evidence="8">
    <location>
        <begin position="58"/>
        <end position="77"/>
    </location>
</feature>
<dbReference type="RefSeq" id="WP_306891214.1">
    <property type="nucleotide sequence ID" value="NZ_JAUSVR010000013.1"/>
</dbReference>
<feature type="region of interest" description="Disordered" evidence="7">
    <location>
        <begin position="682"/>
        <end position="702"/>
    </location>
</feature>
<dbReference type="EMBL" id="JAUSVR010000013">
    <property type="protein sequence ID" value="MDQ0512538.1"/>
    <property type="molecule type" value="Genomic_DNA"/>
</dbReference>
<feature type="transmembrane region" description="Helical" evidence="8">
    <location>
        <begin position="108"/>
        <end position="126"/>
    </location>
</feature>